<keyword evidence="2 5" id="KW-0238">DNA-binding</keyword>
<proteinExistence type="predicted"/>
<dbReference type="InterPro" id="IPR000843">
    <property type="entry name" value="HTH_LacI"/>
</dbReference>
<dbReference type="EMBL" id="JBHSAF010000003">
    <property type="protein sequence ID" value="MFC3912859.1"/>
    <property type="molecule type" value="Genomic_DNA"/>
</dbReference>
<accession>A0ABV8CLR2</accession>
<dbReference type="CDD" id="cd01392">
    <property type="entry name" value="HTH_LacI"/>
    <property type="match status" value="1"/>
</dbReference>
<feature type="domain" description="HTH lacI-type" evidence="4">
    <location>
        <begin position="2"/>
        <end position="56"/>
    </location>
</feature>
<dbReference type="SUPFAM" id="SSF53822">
    <property type="entry name" value="Periplasmic binding protein-like I"/>
    <property type="match status" value="1"/>
</dbReference>
<dbReference type="Pfam" id="PF13377">
    <property type="entry name" value="Peripla_BP_3"/>
    <property type="match status" value="1"/>
</dbReference>
<dbReference type="Gene3D" id="1.10.260.40">
    <property type="entry name" value="lambda repressor-like DNA-binding domains"/>
    <property type="match status" value="1"/>
</dbReference>
<keyword evidence="1" id="KW-0805">Transcription regulation</keyword>
<evidence type="ECO:0000256" key="3">
    <source>
        <dbReference type="ARBA" id="ARBA00023163"/>
    </source>
</evidence>
<name>A0ABV8CLR2_9GAMM</name>
<sequence>MANITDVSRLANVSKATVSRVLSGSRGVREESRLAVLQAVEQLNYRPNALARSLANQTTDCIGIVLSARDTGRLTRLLPLLEHELSQHNRHMLVRFADGAARQQEALDELLGGRCDAVLLIGADTALQTDDRVVQLDGIDGASSINLSYDYAFACESACRFLLGKGHRQIALLAEQLTAPIGLQMVRGYQQALQLQSLPYNRQLVLEAGDHQQALLGLLNRYLPFTALVVQQDAMAAEAMRLLREFNLQVPHDVSLISLEGSSLAEQLNPPLTCIEYPSDRLAQEAVRMTVQQLEGQPLPSAEQQRFSGRLVSRDSVQSR</sequence>
<protein>
    <submittedName>
        <fullName evidence="5">LacI family DNA-binding transcriptional regulator</fullName>
    </submittedName>
</protein>
<dbReference type="Gene3D" id="3.40.50.2300">
    <property type="match status" value="2"/>
</dbReference>
<reference evidence="6" key="1">
    <citation type="journal article" date="2019" name="Int. J. Syst. Evol. Microbiol.">
        <title>The Global Catalogue of Microorganisms (GCM) 10K type strain sequencing project: providing services to taxonomists for standard genome sequencing and annotation.</title>
        <authorList>
            <consortium name="The Broad Institute Genomics Platform"/>
            <consortium name="The Broad Institute Genome Sequencing Center for Infectious Disease"/>
            <person name="Wu L."/>
            <person name="Ma J."/>
        </authorList>
    </citation>
    <scope>NUCLEOTIDE SEQUENCE [LARGE SCALE GENOMIC DNA]</scope>
    <source>
        <strain evidence="6">CCUG 54939</strain>
    </source>
</reference>
<evidence type="ECO:0000313" key="6">
    <source>
        <dbReference type="Proteomes" id="UP001595692"/>
    </source>
</evidence>
<dbReference type="GO" id="GO:0003677">
    <property type="term" value="F:DNA binding"/>
    <property type="evidence" value="ECO:0007669"/>
    <property type="project" value="UniProtKB-KW"/>
</dbReference>
<evidence type="ECO:0000256" key="2">
    <source>
        <dbReference type="ARBA" id="ARBA00023125"/>
    </source>
</evidence>
<evidence type="ECO:0000259" key="4">
    <source>
        <dbReference type="PROSITE" id="PS50932"/>
    </source>
</evidence>
<dbReference type="PANTHER" id="PTHR30146:SF109">
    <property type="entry name" value="HTH-TYPE TRANSCRIPTIONAL REGULATOR GALS"/>
    <property type="match status" value="1"/>
</dbReference>
<dbReference type="Proteomes" id="UP001595692">
    <property type="component" value="Unassembled WGS sequence"/>
</dbReference>
<dbReference type="RefSeq" id="WP_377151061.1">
    <property type="nucleotide sequence ID" value="NZ_JBHSAF010000003.1"/>
</dbReference>
<dbReference type="SUPFAM" id="SSF47413">
    <property type="entry name" value="lambda repressor-like DNA-binding domains"/>
    <property type="match status" value="1"/>
</dbReference>
<dbReference type="PROSITE" id="PS50932">
    <property type="entry name" value="HTH_LACI_2"/>
    <property type="match status" value="1"/>
</dbReference>
<comment type="caution">
    <text evidence="5">The sequence shown here is derived from an EMBL/GenBank/DDBJ whole genome shotgun (WGS) entry which is preliminary data.</text>
</comment>
<dbReference type="InterPro" id="IPR028082">
    <property type="entry name" value="Peripla_BP_I"/>
</dbReference>
<dbReference type="InterPro" id="IPR046335">
    <property type="entry name" value="LacI/GalR-like_sensor"/>
</dbReference>
<gene>
    <name evidence="5" type="ORF">ACFOSS_05185</name>
</gene>
<evidence type="ECO:0000256" key="1">
    <source>
        <dbReference type="ARBA" id="ARBA00023015"/>
    </source>
</evidence>
<dbReference type="Pfam" id="PF00356">
    <property type="entry name" value="LacI"/>
    <property type="match status" value="1"/>
</dbReference>
<organism evidence="5 6">
    <name type="scientific">Pseudaeromonas sharmana</name>
    <dbReference type="NCBI Taxonomy" id="328412"/>
    <lineage>
        <taxon>Bacteria</taxon>
        <taxon>Pseudomonadati</taxon>
        <taxon>Pseudomonadota</taxon>
        <taxon>Gammaproteobacteria</taxon>
        <taxon>Aeromonadales</taxon>
        <taxon>Aeromonadaceae</taxon>
        <taxon>Pseudaeromonas</taxon>
    </lineage>
</organism>
<dbReference type="SMART" id="SM00354">
    <property type="entry name" value="HTH_LACI"/>
    <property type="match status" value="1"/>
</dbReference>
<dbReference type="PANTHER" id="PTHR30146">
    <property type="entry name" value="LACI-RELATED TRANSCRIPTIONAL REPRESSOR"/>
    <property type="match status" value="1"/>
</dbReference>
<evidence type="ECO:0000313" key="5">
    <source>
        <dbReference type="EMBL" id="MFC3912859.1"/>
    </source>
</evidence>
<keyword evidence="3" id="KW-0804">Transcription</keyword>
<dbReference type="InterPro" id="IPR010982">
    <property type="entry name" value="Lambda_DNA-bd_dom_sf"/>
</dbReference>
<keyword evidence="6" id="KW-1185">Reference proteome</keyword>